<protein>
    <recommendedName>
        <fullName evidence="1">DUF8212 domain-containing protein</fullName>
    </recommendedName>
</protein>
<comment type="caution">
    <text evidence="2">The sequence shown here is derived from an EMBL/GenBank/DDBJ whole genome shotgun (WGS) entry which is preliminary data.</text>
</comment>
<evidence type="ECO:0000259" key="1">
    <source>
        <dbReference type="Pfam" id="PF26640"/>
    </source>
</evidence>
<gene>
    <name evidence="2" type="ORF">CGLO_11452</name>
</gene>
<dbReference type="Proteomes" id="UP000015530">
    <property type="component" value="Unassembled WGS sequence"/>
</dbReference>
<evidence type="ECO:0000313" key="2">
    <source>
        <dbReference type="EMBL" id="EQB49231.1"/>
    </source>
</evidence>
<sequence length="360" mass="40843">MTTQESREDPEDRVLCRLANSMRLPLTVLSYLWPEIHSRHTVAQKMSWAAGRRTREPEDKAYSLLGILDASVPVSYPDQNAFRKLQQNVVSRHPKDQSIFAWALGSWQPSTIKGGLWAESPDEFAGCKRVLLKDENPAVDGSLMQLTPRHSLFLSAPIVMSESDSHRHPYMLINCAIEALNGKLVSIGIPLCQSGDKEYSRPGGIAPRPLPSSPHPQYTHNIEIIPSAGLHGKRRFSLAFDPELGDIQHWFAAVGRITNYRLVHDEENGQIWHFESYPGSEAPTQEILHIQIGKSSLTMDFLAIKLELSWGLRTCHWDITAWQAALTRGNFQNYRKLFFYYGSVLRVRRRDDGVLYIAKD</sequence>
<dbReference type="PANTHER" id="PTHR10622">
    <property type="entry name" value="HET DOMAIN-CONTAINING PROTEIN"/>
    <property type="match status" value="1"/>
</dbReference>
<feature type="domain" description="DUF8212" evidence="1">
    <location>
        <begin position="80"/>
        <end position="105"/>
    </location>
</feature>
<accession>T0LBT8</accession>
<organism evidence="2 3">
    <name type="scientific">Colletotrichum gloeosporioides (strain Cg-14)</name>
    <name type="common">Anthracnose fungus</name>
    <name type="synonym">Glomerella cingulata</name>
    <dbReference type="NCBI Taxonomy" id="1237896"/>
    <lineage>
        <taxon>Eukaryota</taxon>
        <taxon>Fungi</taxon>
        <taxon>Dikarya</taxon>
        <taxon>Ascomycota</taxon>
        <taxon>Pezizomycotina</taxon>
        <taxon>Sordariomycetes</taxon>
        <taxon>Hypocreomycetidae</taxon>
        <taxon>Glomerellales</taxon>
        <taxon>Glomerellaceae</taxon>
        <taxon>Colletotrichum</taxon>
        <taxon>Colletotrichum gloeosporioides species complex</taxon>
    </lineage>
</organism>
<dbReference type="Pfam" id="PF26640">
    <property type="entry name" value="DUF8212"/>
    <property type="match status" value="1"/>
</dbReference>
<dbReference type="EMBL" id="AMYD01002381">
    <property type="protein sequence ID" value="EQB49231.1"/>
    <property type="molecule type" value="Genomic_DNA"/>
</dbReference>
<dbReference type="HOGENOM" id="CLU_769482_0_0_1"/>
<dbReference type="PANTHER" id="PTHR10622:SF10">
    <property type="entry name" value="HET DOMAIN-CONTAINING PROTEIN"/>
    <property type="match status" value="1"/>
</dbReference>
<dbReference type="InterPro" id="IPR058525">
    <property type="entry name" value="DUF8212"/>
</dbReference>
<dbReference type="OrthoDB" id="4829344at2759"/>
<reference evidence="3" key="1">
    <citation type="journal article" date="2013" name="Mol. Plant Microbe Interact.">
        <title>Global aspects of pacC regulation of pathogenicity genes in Colletotrichum gloeosporioides as revealed by transcriptome analysis.</title>
        <authorList>
            <person name="Alkan N."/>
            <person name="Meng X."/>
            <person name="Friedlander G."/>
            <person name="Reuveni E."/>
            <person name="Sukno S."/>
            <person name="Sherman A."/>
            <person name="Thon M."/>
            <person name="Fluhr R."/>
            <person name="Prusky D."/>
        </authorList>
    </citation>
    <scope>NUCLEOTIDE SEQUENCE [LARGE SCALE GENOMIC DNA]</scope>
    <source>
        <strain evidence="3">Cg-14</strain>
    </source>
</reference>
<name>T0LBT8_COLGC</name>
<proteinExistence type="predicted"/>
<dbReference type="STRING" id="1237896.T0LBT8"/>
<dbReference type="AlphaFoldDB" id="T0LBT8"/>
<evidence type="ECO:0000313" key="3">
    <source>
        <dbReference type="Proteomes" id="UP000015530"/>
    </source>
</evidence>